<dbReference type="SUPFAM" id="SSF52058">
    <property type="entry name" value="L domain-like"/>
    <property type="match status" value="1"/>
</dbReference>
<feature type="transmembrane region" description="Helical" evidence="4">
    <location>
        <begin position="440"/>
        <end position="461"/>
    </location>
</feature>
<dbReference type="Proteomes" id="UP001153620">
    <property type="component" value="Chromosome 2"/>
</dbReference>
<evidence type="ECO:0000256" key="1">
    <source>
        <dbReference type="ARBA" id="ARBA00022614"/>
    </source>
</evidence>
<evidence type="ECO:0000256" key="4">
    <source>
        <dbReference type="SAM" id="Phobius"/>
    </source>
</evidence>
<dbReference type="GO" id="GO:0031012">
    <property type="term" value="C:extracellular matrix"/>
    <property type="evidence" value="ECO:0007669"/>
    <property type="project" value="TreeGrafter"/>
</dbReference>
<evidence type="ECO:0000256" key="3">
    <source>
        <dbReference type="ARBA" id="ARBA00022737"/>
    </source>
</evidence>
<dbReference type="InterPro" id="IPR050328">
    <property type="entry name" value="Dev_Immune_Receptor"/>
</dbReference>
<dbReference type="InterPro" id="IPR032675">
    <property type="entry name" value="LRR_dom_sf"/>
</dbReference>
<dbReference type="InterPro" id="IPR001611">
    <property type="entry name" value="Leu-rich_rpt"/>
</dbReference>
<dbReference type="Pfam" id="PF13855">
    <property type="entry name" value="LRR_8"/>
    <property type="match status" value="1"/>
</dbReference>
<keyword evidence="4" id="KW-0812">Transmembrane</keyword>
<keyword evidence="3" id="KW-0677">Repeat</keyword>
<gene>
    <name evidence="6" type="ORF">CHIRRI_LOCUS4918</name>
</gene>
<dbReference type="OrthoDB" id="1687175at2759"/>
<dbReference type="PROSITE" id="PS51450">
    <property type="entry name" value="LRR"/>
    <property type="match status" value="3"/>
</dbReference>
<reference evidence="6" key="2">
    <citation type="submission" date="2022-10" db="EMBL/GenBank/DDBJ databases">
        <authorList>
            <consortium name="ENA_rothamsted_submissions"/>
            <consortium name="culmorum"/>
            <person name="King R."/>
        </authorList>
    </citation>
    <scope>NUCLEOTIDE SEQUENCE</scope>
</reference>
<dbReference type="Pfam" id="PF00560">
    <property type="entry name" value="LRR_1"/>
    <property type="match status" value="1"/>
</dbReference>
<dbReference type="AlphaFoldDB" id="A0A9N9RRD4"/>
<dbReference type="PANTHER" id="PTHR24373:SF261">
    <property type="entry name" value="VASORIN"/>
    <property type="match status" value="1"/>
</dbReference>
<keyword evidence="4" id="KW-1133">Transmembrane helix</keyword>
<reference evidence="6" key="1">
    <citation type="submission" date="2022-01" db="EMBL/GenBank/DDBJ databases">
        <authorList>
            <person name="King R."/>
        </authorList>
    </citation>
    <scope>NUCLEOTIDE SEQUENCE</scope>
</reference>
<evidence type="ECO:0000313" key="6">
    <source>
        <dbReference type="EMBL" id="CAG9802002.1"/>
    </source>
</evidence>
<name>A0A9N9RRD4_9DIPT</name>
<dbReference type="SMART" id="SM00369">
    <property type="entry name" value="LRR_TYP"/>
    <property type="match status" value="3"/>
</dbReference>
<dbReference type="GO" id="GO:0005615">
    <property type="term" value="C:extracellular space"/>
    <property type="evidence" value="ECO:0007669"/>
    <property type="project" value="TreeGrafter"/>
</dbReference>
<dbReference type="Gene3D" id="3.80.10.10">
    <property type="entry name" value="Ribonuclease Inhibitor"/>
    <property type="match status" value="2"/>
</dbReference>
<evidence type="ECO:0000313" key="7">
    <source>
        <dbReference type="Proteomes" id="UP001153620"/>
    </source>
</evidence>
<evidence type="ECO:0000256" key="5">
    <source>
        <dbReference type="SAM" id="SignalP"/>
    </source>
</evidence>
<keyword evidence="1" id="KW-0433">Leucine-rich repeat</keyword>
<dbReference type="InterPro" id="IPR003591">
    <property type="entry name" value="Leu-rich_rpt_typical-subtyp"/>
</dbReference>
<dbReference type="Pfam" id="PF13516">
    <property type="entry name" value="LRR_6"/>
    <property type="match status" value="1"/>
</dbReference>
<protein>
    <submittedName>
        <fullName evidence="6">Uncharacterized protein</fullName>
    </submittedName>
</protein>
<keyword evidence="4" id="KW-0472">Membrane</keyword>
<dbReference type="PANTHER" id="PTHR24373">
    <property type="entry name" value="SLIT RELATED LEUCINE-RICH REPEAT NEURONAL PROTEIN"/>
    <property type="match status" value="1"/>
</dbReference>
<keyword evidence="2 5" id="KW-0732">Signal</keyword>
<sequence>MRLLINFLLLLMIIAVINCKNVEEDYDAVNEEEAGVIPFTHFCKFEIPMVNHSTTDDEDFCDCDVVSSSVIGKPIVKINCEMSNHVTNLTNKVFQAQKLPINTVTLILSYQHFNEIPEFVGEHLKHLDMSNNLITIIKDENFIHVTSLEHLDLSYNSISEIQSSAFQQLQLLHYLDLSSNRIVQLPLNVFTPLSALETLKLSSNEELGKNIVRDVFNSSSVSIYQLFGITTKLNSLVMTHCELTAVNLREGADLKRINLSFNNITDFSMIELPDNVVSLELSGNPILHFTATSLPSLLLLEELILEDLPFLKEVSDFSLYGFPKLHHLTFEGSRNLSLIKGSAFYEDSSNENIDTQLKIFNLRGCSLKSLHISLEPIINQLAEFHIDGNSFDCSCDMKWVKYIGIDTNLQCHRPETLNGKLLREIPDKRLKCENFFLNKLINTMILLFLLMVCSLAIWFFLRRLNPTRRNKFQKVGPESPYQRVTIEPNRAEYSLY</sequence>
<organism evidence="6 7">
    <name type="scientific">Chironomus riparius</name>
    <dbReference type="NCBI Taxonomy" id="315576"/>
    <lineage>
        <taxon>Eukaryota</taxon>
        <taxon>Metazoa</taxon>
        <taxon>Ecdysozoa</taxon>
        <taxon>Arthropoda</taxon>
        <taxon>Hexapoda</taxon>
        <taxon>Insecta</taxon>
        <taxon>Pterygota</taxon>
        <taxon>Neoptera</taxon>
        <taxon>Endopterygota</taxon>
        <taxon>Diptera</taxon>
        <taxon>Nematocera</taxon>
        <taxon>Chironomoidea</taxon>
        <taxon>Chironomidae</taxon>
        <taxon>Chironominae</taxon>
        <taxon>Chironomus</taxon>
    </lineage>
</organism>
<dbReference type="EMBL" id="OU895878">
    <property type="protein sequence ID" value="CAG9802002.1"/>
    <property type="molecule type" value="Genomic_DNA"/>
</dbReference>
<feature type="signal peptide" evidence="5">
    <location>
        <begin position="1"/>
        <end position="19"/>
    </location>
</feature>
<feature type="chain" id="PRO_5040370231" evidence="5">
    <location>
        <begin position="20"/>
        <end position="496"/>
    </location>
</feature>
<proteinExistence type="predicted"/>
<keyword evidence="7" id="KW-1185">Reference proteome</keyword>
<evidence type="ECO:0000256" key="2">
    <source>
        <dbReference type="ARBA" id="ARBA00022729"/>
    </source>
</evidence>
<accession>A0A9N9RRD4</accession>